<dbReference type="Pfam" id="PF02234">
    <property type="entry name" value="CDI"/>
    <property type="match status" value="1"/>
</dbReference>
<keyword evidence="6" id="KW-1185">Reference proteome</keyword>
<proteinExistence type="inferred from homology"/>
<name>A0AAQ3SGW4_PASNO</name>
<dbReference type="InterPro" id="IPR044275">
    <property type="entry name" value="KRP"/>
</dbReference>
<reference evidence="5 6" key="1">
    <citation type="submission" date="2024-02" db="EMBL/GenBank/DDBJ databases">
        <title>High-quality chromosome-scale genome assembly of Pensacola bahiagrass (Paspalum notatum Flugge var. saurae).</title>
        <authorList>
            <person name="Vega J.M."/>
            <person name="Podio M."/>
            <person name="Orjuela J."/>
            <person name="Siena L.A."/>
            <person name="Pessino S.C."/>
            <person name="Combes M.C."/>
            <person name="Mariac C."/>
            <person name="Albertini E."/>
            <person name="Pupilli F."/>
            <person name="Ortiz J.P.A."/>
            <person name="Leblanc O."/>
        </authorList>
    </citation>
    <scope>NUCLEOTIDE SEQUENCE [LARGE SCALE GENOMIC DNA]</scope>
    <source>
        <strain evidence="5">R1</strain>
        <tissue evidence="5">Leaf</tissue>
    </source>
</reference>
<feature type="region of interest" description="Disordered" evidence="3">
    <location>
        <begin position="1"/>
        <end position="20"/>
    </location>
</feature>
<dbReference type="GO" id="GO:0051726">
    <property type="term" value="P:regulation of cell cycle"/>
    <property type="evidence" value="ECO:0007669"/>
    <property type="project" value="InterPro"/>
</dbReference>
<evidence type="ECO:0000313" key="5">
    <source>
        <dbReference type="EMBL" id="WVZ50417.1"/>
    </source>
</evidence>
<feature type="domain" description="Cyclin-dependent kinase inhibitor" evidence="4">
    <location>
        <begin position="168"/>
        <end position="209"/>
    </location>
</feature>
<evidence type="ECO:0000313" key="6">
    <source>
        <dbReference type="Proteomes" id="UP001341281"/>
    </source>
</evidence>
<dbReference type="AlphaFoldDB" id="A0AAQ3SGW4"/>
<feature type="region of interest" description="Disordered" evidence="3">
    <location>
        <begin position="111"/>
        <end position="135"/>
    </location>
</feature>
<accession>A0AAQ3SGW4</accession>
<dbReference type="GO" id="GO:0005634">
    <property type="term" value="C:nucleus"/>
    <property type="evidence" value="ECO:0007669"/>
    <property type="project" value="InterPro"/>
</dbReference>
<evidence type="ECO:0000259" key="4">
    <source>
        <dbReference type="Pfam" id="PF02234"/>
    </source>
</evidence>
<gene>
    <name evidence="5" type="ORF">U9M48_001670</name>
</gene>
<sequence>MGKCVRIRGSKPPAAPSSPAEAAACLTLRSGRRVPVAVADACSSPRTSSRRHRGSAAHRCGGAEKAAMRACGGGPRRSSPRGRVLVVGAQQLCGGGRPDAEQQLPSQAEADNLHGANGCGDDDSFQPSSKNTPLDGDELVVEMEVKQEHESKGVAGQPAPSPVPPGLEAEMEAFFAAAELAERRRFAEAYNYDVALDRPLEGRFEWAPVMSTCGDEAGDKEEASEPPMLIDRFPPFKSAILCCAPIFVIITTKSGRACMSGPVVHLFQLGYLPDLHGDMLCYRKDNFSFCLCEN</sequence>
<dbReference type="Gene3D" id="4.10.365.10">
    <property type="entry name" value="p27"/>
    <property type="match status" value="1"/>
</dbReference>
<evidence type="ECO:0000256" key="1">
    <source>
        <dbReference type="ARBA" id="ARBA00010274"/>
    </source>
</evidence>
<keyword evidence="2" id="KW-0649">Protein kinase inhibitor</keyword>
<dbReference type="EMBL" id="CP144745">
    <property type="protein sequence ID" value="WVZ50417.1"/>
    <property type="molecule type" value="Genomic_DNA"/>
</dbReference>
<protein>
    <recommendedName>
        <fullName evidence="4">Cyclin-dependent kinase inhibitor domain-containing protein</fullName>
    </recommendedName>
</protein>
<evidence type="ECO:0000256" key="3">
    <source>
        <dbReference type="SAM" id="MobiDB-lite"/>
    </source>
</evidence>
<feature type="region of interest" description="Disordered" evidence="3">
    <location>
        <begin position="41"/>
        <end position="83"/>
    </location>
</feature>
<dbReference type="InterPro" id="IPR044898">
    <property type="entry name" value="CDI_dom_sf"/>
</dbReference>
<evidence type="ECO:0000256" key="2">
    <source>
        <dbReference type="ARBA" id="ARBA00023013"/>
    </source>
</evidence>
<dbReference type="PANTHER" id="PTHR46776">
    <property type="entry name" value="CYCLIN-DEPENDENT KINASE INHIBITOR 4-RELATED"/>
    <property type="match status" value="1"/>
</dbReference>
<comment type="similarity">
    <text evidence="1">Belongs to the CDI family. ICK/KRP subfamily.</text>
</comment>
<dbReference type="GO" id="GO:0004861">
    <property type="term" value="F:cyclin-dependent protein serine/threonine kinase inhibitor activity"/>
    <property type="evidence" value="ECO:0007669"/>
    <property type="project" value="InterPro"/>
</dbReference>
<organism evidence="5 6">
    <name type="scientific">Paspalum notatum var. saurae</name>
    <dbReference type="NCBI Taxonomy" id="547442"/>
    <lineage>
        <taxon>Eukaryota</taxon>
        <taxon>Viridiplantae</taxon>
        <taxon>Streptophyta</taxon>
        <taxon>Embryophyta</taxon>
        <taxon>Tracheophyta</taxon>
        <taxon>Spermatophyta</taxon>
        <taxon>Magnoliopsida</taxon>
        <taxon>Liliopsida</taxon>
        <taxon>Poales</taxon>
        <taxon>Poaceae</taxon>
        <taxon>PACMAD clade</taxon>
        <taxon>Panicoideae</taxon>
        <taxon>Andropogonodae</taxon>
        <taxon>Paspaleae</taxon>
        <taxon>Paspalinae</taxon>
        <taxon>Paspalum</taxon>
    </lineage>
</organism>
<dbReference type="Proteomes" id="UP001341281">
    <property type="component" value="Chromosome 01"/>
</dbReference>
<dbReference type="InterPro" id="IPR003175">
    <property type="entry name" value="CDI_dom"/>
</dbReference>